<gene>
    <name evidence="4" type="ORF">ACFPIK_10725</name>
</gene>
<feature type="transmembrane region" description="Helical" evidence="1">
    <location>
        <begin position="110"/>
        <end position="128"/>
    </location>
</feature>
<evidence type="ECO:0000313" key="5">
    <source>
        <dbReference type="Proteomes" id="UP001596163"/>
    </source>
</evidence>
<reference evidence="5" key="1">
    <citation type="journal article" date="2019" name="Int. J. Syst. Evol. Microbiol.">
        <title>The Global Catalogue of Microorganisms (GCM) 10K type strain sequencing project: providing services to taxonomists for standard genome sequencing and annotation.</title>
        <authorList>
            <consortium name="The Broad Institute Genomics Platform"/>
            <consortium name="The Broad Institute Genome Sequencing Center for Infectious Disease"/>
            <person name="Wu L."/>
            <person name="Ma J."/>
        </authorList>
    </citation>
    <scope>NUCLEOTIDE SEQUENCE [LARGE SCALE GENOMIC DNA]</scope>
    <source>
        <strain evidence="5">CGMCC 1.7030</strain>
    </source>
</reference>
<feature type="transmembrane region" description="Helical" evidence="1">
    <location>
        <begin position="14"/>
        <end position="32"/>
    </location>
</feature>
<feature type="transmembrane region" description="Helical" evidence="1">
    <location>
        <begin position="44"/>
        <end position="67"/>
    </location>
</feature>
<dbReference type="EMBL" id="JBHSKS010000007">
    <property type="protein sequence ID" value="MFC5192244.1"/>
    <property type="molecule type" value="Genomic_DNA"/>
</dbReference>
<sequence>MADWITYIGRFHPLWVHLPIGFLVLAVLLKAYGDWRKSDSFREAVSFSLLLGTGSAAIAATFGYLLSQSGGYEGNLLDIHQIGGWATVLLAGLAWRISRANRAFSTAVQYPVYGLLLVVLSVTGHYGGSLTHGADYLTAFAPFGEKKESEARILNSLEEAILYTDVVQPILKNKCSSCHRPGKAKGELLLDSYESLTKGGENGPVILAGDAAKSELIRRVTLPESHKEFMPAEGKEPLSPEEVEWISWWIEQGNADPNLLLTQSAPELIAWAEPRLSIRQASTSTTTSIDTAQIGNLKRMGFRVRVLSQETGALDVVLPEEVAQGNASEFLKALATIKDQIHWLSLAQTGLQDADLNRVAEFANLRRLRIENNPITNQGLASISPLTKLEVLNLNGTQITAQGLSQLIPLNNLQSLYLWNTGIPSGDPSLSQWELGVVKVVGD</sequence>
<dbReference type="RefSeq" id="WP_377915067.1">
    <property type="nucleotide sequence ID" value="NZ_JBHSKS010000007.1"/>
</dbReference>
<keyword evidence="1" id="KW-1133">Transmembrane helix</keyword>
<name>A0ABW0BX85_9BACT</name>
<feature type="domain" description="Cytochrome C Planctomycete-type" evidence="2">
    <location>
        <begin position="175"/>
        <end position="231"/>
    </location>
</feature>
<dbReference type="InterPro" id="IPR019251">
    <property type="entry name" value="DUF2231_TM"/>
</dbReference>
<feature type="transmembrane region" description="Helical" evidence="1">
    <location>
        <begin position="79"/>
        <end position="98"/>
    </location>
</feature>
<dbReference type="PANTHER" id="PTHR35889:SF3">
    <property type="entry name" value="F-BOX DOMAIN-CONTAINING PROTEIN"/>
    <property type="match status" value="1"/>
</dbReference>
<protein>
    <submittedName>
        <fullName evidence="4">C-type cytochrome domain-containing protein</fullName>
    </submittedName>
</protein>
<keyword evidence="1" id="KW-0472">Membrane</keyword>
<evidence type="ECO:0000259" key="2">
    <source>
        <dbReference type="Pfam" id="PF07635"/>
    </source>
</evidence>
<dbReference type="Pfam" id="PF09990">
    <property type="entry name" value="DUF2231"/>
    <property type="match status" value="1"/>
</dbReference>
<feature type="domain" description="DUF2231" evidence="3">
    <location>
        <begin position="11"/>
        <end position="131"/>
    </location>
</feature>
<evidence type="ECO:0000313" key="4">
    <source>
        <dbReference type="EMBL" id="MFC5192244.1"/>
    </source>
</evidence>
<evidence type="ECO:0000259" key="3">
    <source>
        <dbReference type="Pfam" id="PF09990"/>
    </source>
</evidence>
<dbReference type="InterPro" id="IPR032675">
    <property type="entry name" value="LRR_dom_sf"/>
</dbReference>
<dbReference type="InterPro" id="IPR011429">
    <property type="entry name" value="Cyt_c_Planctomycete-type"/>
</dbReference>
<dbReference type="Proteomes" id="UP001596163">
    <property type="component" value="Unassembled WGS sequence"/>
</dbReference>
<keyword evidence="5" id="KW-1185">Reference proteome</keyword>
<dbReference type="PANTHER" id="PTHR35889">
    <property type="entry name" value="CYCLOINULO-OLIGOSACCHARIDE FRUCTANOTRANSFERASE-RELATED"/>
    <property type="match status" value="1"/>
</dbReference>
<dbReference type="Gene3D" id="3.80.10.10">
    <property type="entry name" value="Ribonuclease Inhibitor"/>
    <property type="match status" value="1"/>
</dbReference>
<dbReference type="Pfam" id="PF07635">
    <property type="entry name" value="PSCyt1"/>
    <property type="match status" value="1"/>
</dbReference>
<comment type="caution">
    <text evidence="4">The sequence shown here is derived from an EMBL/GenBank/DDBJ whole genome shotgun (WGS) entry which is preliminary data.</text>
</comment>
<proteinExistence type="predicted"/>
<evidence type="ECO:0000256" key="1">
    <source>
        <dbReference type="SAM" id="Phobius"/>
    </source>
</evidence>
<dbReference type="InterPro" id="IPR001611">
    <property type="entry name" value="Leu-rich_rpt"/>
</dbReference>
<organism evidence="4 5">
    <name type="scientific">Algoriphagus aquatilis</name>
    <dbReference type="NCBI Taxonomy" id="490186"/>
    <lineage>
        <taxon>Bacteria</taxon>
        <taxon>Pseudomonadati</taxon>
        <taxon>Bacteroidota</taxon>
        <taxon>Cytophagia</taxon>
        <taxon>Cytophagales</taxon>
        <taxon>Cyclobacteriaceae</taxon>
        <taxon>Algoriphagus</taxon>
    </lineage>
</organism>
<dbReference type="Pfam" id="PF13516">
    <property type="entry name" value="LRR_6"/>
    <property type="match status" value="2"/>
</dbReference>
<dbReference type="SUPFAM" id="SSF52047">
    <property type="entry name" value="RNI-like"/>
    <property type="match status" value="1"/>
</dbReference>
<keyword evidence="1" id="KW-0812">Transmembrane</keyword>
<accession>A0ABW0BX85</accession>